<dbReference type="PANTHER" id="PTHR48007">
    <property type="entry name" value="LEUCINE-RICH REPEAT RECEPTOR-LIKE PROTEIN KINASE PXC1"/>
    <property type="match status" value="1"/>
</dbReference>
<dbReference type="AlphaFoldDB" id="A0AAV3QFZ0"/>
<keyword evidence="5" id="KW-1133">Transmembrane helix</keyword>
<keyword evidence="6" id="KW-0472">Membrane</keyword>
<dbReference type="GO" id="GO:0016020">
    <property type="term" value="C:membrane"/>
    <property type="evidence" value="ECO:0007669"/>
    <property type="project" value="UniProtKB-SubCell"/>
</dbReference>
<accession>A0AAV3QFZ0</accession>
<keyword evidence="9" id="KW-0675">Receptor</keyword>
<dbReference type="Gene3D" id="1.10.510.10">
    <property type="entry name" value="Transferase(Phosphotransferase) domain 1"/>
    <property type="match status" value="1"/>
</dbReference>
<dbReference type="Pfam" id="PF00069">
    <property type="entry name" value="Pkinase"/>
    <property type="match status" value="1"/>
</dbReference>
<dbReference type="PANTHER" id="PTHR48007:SF29">
    <property type="entry name" value="POLLEN RECEPTOR-LIKE KINASE 3"/>
    <property type="match status" value="1"/>
</dbReference>
<dbReference type="SUPFAM" id="SSF52058">
    <property type="entry name" value="L domain-like"/>
    <property type="match status" value="1"/>
</dbReference>
<dbReference type="GO" id="GO:0004672">
    <property type="term" value="F:protein kinase activity"/>
    <property type="evidence" value="ECO:0007669"/>
    <property type="project" value="InterPro"/>
</dbReference>
<keyword evidence="4" id="KW-0677">Repeat</keyword>
<keyword evidence="2" id="KW-0433">Leucine-rich repeat</keyword>
<evidence type="ECO:0000313" key="9">
    <source>
        <dbReference type="EMBL" id="GAA0161886.1"/>
    </source>
</evidence>
<dbReference type="InterPro" id="IPR000719">
    <property type="entry name" value="Prot_kinase_dom"/>
</dbReference>
<protein>
    <submittedName>
        <fullName evidence="9">Transmembrane signal receptor</fullName>
    </submittedName>
</protein>
<evidence type="ECO:0000256" key="7">
    <source>
        <dbReference type="SAM" id="MobiDB-lite"/>
    </source>
</evidence>
<feature type="domain" description="Protein kinase" evidence="8">
    <location>
        <begin position="357"/>
        <end position="632"/>
    </location>
</feature>
<dbReference type="InterPro" id="IPR011009">
    <property type="entry name" value="Kinase-like_dom_sf"/>
</dbReference>
<dbReference type="Gene3D" id="3.80.10.10">
    <property type="entry name" value="Ribonuclease Inhibitor"/>
    <property type="match status" value="1"/>
</dbReference>
<dbReference type="InterPro" id="IPR046959">
    <property type="entry name" value="PRK1-6/SRF4-like"/>
</dbReference>
<evidence type="ECO:0000256" key="1">
    <source>
        <dbReference type="ARBA" id="ARBA00004370"/>
    </source>
</evidence>
<proteinExistence type="predicted"/>
<comment type="subcellular location">
    <subcellularLocation>
        <location evidence="1">Membrane</location>
    </subcellularLocation>
</comment>
<evidence type="ECO:0000259" key="8">
    <source>
        <dbReference type="PROSITE" id="PS50011"/>
    </source>
</evidence>
<keyword evidence="10" id="KW-1185">Reference proteome</keyword>
<dbReference type="InterPro" id="IPR001611">
    <property type="entry name" value="Leu-rich_rpt"/>
</dbReference>
<evidence type="ECO:0000256" key="2">
    <source>
        <dbReference type="ARBA" id="ARBA00022614"/>
    </source>
</evidence>
<organism evidence="9 10">
    <name type="scientific">Lithospermum erythrorhizon</name>
    <name type="common">Purple gromwell</name>
    <name type="synonym">Lithospermum officinale var. erythrorhizon</name>
    <dbReference type="NCBI Taxonomy" id="34254"/>
    <lineage>
        <taxon>Eukaryota</taxon>
        <taxon>Viridiplantae</taxon>
        <taxon>Streptophyta</taxon>
        <taxon>Embryophyta</taxon>
        <taxon>Tracheophyta</taxon>
        <taxon>Spermatophyta</taxon>
        <taxon>Magnoliopsida</taxon>
        <taxon>eudicotyledons</taxon>
        <taxon>Gunneridae</taxon>
        <taxon>Pentapetalae</taxon>
        <taxon>asterids</taxon>
        <taxon>lamiids</taxon>
        <taxon>Boraginales</taxon>
        <taxon>Boraginaceae</taxon>
        <taxon>Boraginoideae</taxon>
        <taxon>Lithospermeae</taxon>
        <taxon>Lithospermum</taxon>
    </lineage>
</organism>
<evidence type="ECO:0000256" key="6">
    <source>
        <dbReference type="ARBA" id="ARBA00023136"/>
    </source>
</evidence>
<reference evidence="9 10" key="1">
    <citation type="submission" date="2024-01" db="EMBL/GenBank/DDBJ databases">
        <title>The complete chloroplast genome sequence of Lithospermum erythrorhizon: insights into the phylogenetic relationship among Boraginaceae species and the maternal lineages of purple gromwells.</title>
        <authorList>
            <person name="Okada T."/>
            <person name="Watanabe K."/>
        </authorList>
    </citation>
    <scope>NUCLEOTIDE SEQUENCE [LARGE SCALE GENOMIC DNA]</scope>
</reference>
<gene>
    <name evidence="9" type="ORF">LIER_39314</name>
</gene>
<dbReference type="EMBL" id="BAABME010020939">
    <property type="protein sequence ID" value="GAA0161886.1"/>
    <property type="molecule type" value="Genomic_DNA"/>
</dbReference>
<dbReference type="PROSITE" id="PS50011">
    <property type="entry name" value="PROTEIN_KINASE_DOM"/>
    <property type="match status" value="1"/>
</dbReference>
<dbReference type="Gene3D" id="3.30.200.20">
    <property type="entry name" value="Phosphorylase Kinase, domain 1"/>
    <property type="match status" value="1"/>
</dbReference>
<evidence type="ECO:0000256" key="5">
    <source>
        <dbReference type="ARBA" id="ARBA00022989"/>
    </source>
</evidence>
<feature type="region of interest" description="Disordered" evidence="7">
    <location>
        <begin position="310"/>
        <end position="338"/>
    </location>
</feature>
<dbReference type="InterPro" id="IPR032675">
    <property type="entry name" value="LRR_dom_sf"/>
</dbReference>
<dbReference type="InterPro" id="IPR013210">
    <property type="entry name" value="LRR_N_plant-typ"/>
</dbReference>
<dbReference type="Proteomes" id="UP001454036">
    <property type="component" value="Unassembled WGS sequence"/>
</dbReference>
<comment type="caution">
    <text evidence="9">The sequence shown here is derived from an EMBL/GenBank/DDBJ whole genome shotgun (WGS) entry which is preliminary data.</text>
</comment>
<evidence type="ECO:0000256" key="3">
    <source>
        <dbReference type="ARBA" id="ARBA00022692"/>
    </source>
</evidence>
<dbReference type="GO" id="GO:0005524">
    <property type="term" value="F:ATP binding"/>
    <property type="evidence" value="ECO:0007669"/>
    <property type="project" value="InterPro"/>
</dbReference>
<evidence type="ECO:0000313" key="10">
    <source>
        <dbReference type="Proteomes" id="UP001454036"/>
    </source>
</evidence>
<evidence type="ECO:0000256" key="4">
    <source>
        <dbReference type="ARBA" id="ARBA00022737"/>
    </source>
</evidence>
<sequence length="632" mass="69506">MAAVRIMSTSSSSSSSSTSTSYLFIMIIFLSFSNLVMSQTNVADMLLELKSDFENTGPLDSTWKKGTNPCDQKKKWIGVTCREGVVRVLRLSGYNLSGEFNVDAIAQIRGLRTLSIGKNGFSGPIPEFHLIGGLRDLIANDNSFSGEIAPTFFGTKQPSKLRTIDLSSNQLSGNIPESLVSSTPNLQELQLQGNGFSGPVPLFKQKMLTKCNLASNKLEGEIPEEMIAKYGADSFKENSGLCSAKIGKECPKPNNSGSGHTKWIVLGVIIVIFLITLLIKKTRKNDSFTPLEKENGDHEGVHMLKAMSRNRTLSINRRGGPSIESTSRKSSRNGRGSGELIIVNDERGSFGLTDLMKAAAEVLGNGSLGSAYKAVMGNGVSVVVKRMRDMNKLNKDEFYMEMKRLGGLRHKNILPPLGYHYRKEEKLVVSEYVPKGSLLYLLHGDRGIAHQELTWPIRLKIIKGVAQGISFLHSEFSTYELPHGNLKSSNILLSGNYEPLLTDYSLHPMFDTTQAAETMFAYRSPEGVQRQVSPKSDVFCLGIIILEILSGKFPSQYLSSKKGGTDVIQWARLVVSENRETELIDPEIASAGASSIEEMVELLHIGVDCTADEHDRRIHMEEAASRIDDIQA</sequence>
<dbReference type="SUPFAM" id="SSF56112">
    <property type="entry name" value="Protein kinase-like (PK-like)"/>
    <property type="match status" value="1"/>
</dbReference>
<dbReference type="Pfam" id="PF00560">
    <property type="entry name" value="LRR_1"/>
    <property type="match status" value="1"/>
</dbReference>
<keyword evidence="3 9" id="KW-0812">Transmembrane</keyword>
<dbReference type="Pfam" id="PF08263">
    <property type="entry name" value="LRRNT_2"/>
    <property type="match status" value="1"/>
</dbReference>
<name>A0AAV3QFZ0_LITER</name>